<keyword evidence="1" id="KW-0472">Membrane</keyword>
<evidence type="ECO:0000313" key="3">
    <source>
        <dbReference type="Proteomes" id="UP000826661"/>
    </source>
</evidence>
<reference evidence="2 3" key="1">
    <citation type="journal article" date="2021" name="BMC Genomics">
        <title>Telomere-to-telomere genome assembly of asparaginase-producing Trichoderma simmonsii.</title>
        <authorList>
            <person name="Chung D."/>
            <person name="Kwon Y.M."/>
            <person name="Yang Y."/>
        </authorList>
    </citation>
    <scope>NUCLEOTIDE SEQUENCE [LARGE SCALE GENOMIC DNA]</scope>
    <source>
        <strain evidence="2 3">GH-Sj1</strain>
    </source>
</reference>
<sequence>MEPRLCLKWPDDAVDDTVLGKMLTMSLRFSPSSPFASPSPFFLLLFLLAFAGAVERSDARLGESPQTHPRHASLSHCLVLARNKERRLSIPDSTTVSTP</sequence>
<dbReference type="AlphaFoldDB" id="A0A8G0PEC7"/>
<dbReference type="Proteomes" id="UP000826661">
    <property type="component" value="Chromosome I"/>
</dbReference>
<protein>
    <submittedName>
        <fullName evidence="2">Uncharacterized protein</fullName>
    </submittedName>
</protein>
<feature type="transmembrane region" description="Helical" evidence="1">
    <location>
        <begin position="35"/>
        <end position="54"/>
    </location>
</feature>
<keyword evidence="1" id="KW-0812">Transmembrane</keyword>
<evidence type="ECO:0000313" key="2">
    <source>
        <dbReference type="EMBL" id="QYS93453.1"/>
    </source>
</evidence>
<keyword evidence="1" id="KW-1133">Transmembrane helix</keyword>
<name>A0A8G0PEC7_9HYPO</name>
<organism evidence="2 3">
    <name type="scientific">Trichoderma simmonsii</name>
    <dbReference type="NCBI Taxonomy" id="1491479"/>
    <lineage>
        <taxon>Eukaryota</taxon>
        <taxon>Fungi</taxon>
        <taxon>Dikarya</taxon>
        <taxon>Ascomycota</taxon>
        <taxon>Pezizomycotina</taxon>
        <taxon>Sordariomycetes</taxon>
        <taxon>Hypocreomycetidae</taxon>
        <taxon>Hypocreales</taxon>
        <taxon>Hypocreaceae</taxon>
        <taxon>Trichoderma</taxon>
    </lineage>
</organism>
<evidence type="ECO:0000256" key="1">
    <source>
        <dbReference type="SAM" id="Phobius"/>
    </source>
</evidence>
<keyword evidence="3" id="KW-1185">Reference proteome</keyword>
<dbReference type="EMBL" id="CP075864">
    <property type="protein sequence ID" value="QYS93453.1"/>
    <property type="molecule type" value="Genomic_DNA"/>
</dbReference>
<gene>
    <name evidence="2" type="ORF">H0G86_000828</name>
</gene>
<accession>A0A8G0PEC7</accession>
<proteinExistence type="predicted"/>